<dbReference type="GO" id="GO:0000981">
    <property type="term" value="F:DNA-binding transcription factor activity, RNA polymerase II-specific"/>
    <property type="evidence" value="ECO:0007669"/>
    <property type="project" value="InterPro"/>
</dbReference>
<dbReference type="CDD" id="cd12148">
    <property type="entry name" value="fungal_TF_MHR"/>
    <property type="match status" value="1"/>
</dbReference>
<dbReference type="SUPFAM" id="SSF57701">
    <property type="entry name" value="Zn2/Cys6 DNA-binding domain"/>
    <property type="match status" value="1"/>
</dbReference>
<comment type="caution">
    <text evidence="4">The sequence shown here is derived from an EMBL/GenBank/DDBJ whole genome shotgun (WGS) entry which is preliminary data.</text>
</comment>
<keyword evidence="5" id="KW-1185">Reference proteome</keyword>
<dbReference type="Pfam" id="PF04082">
    <property type="entry name" value="Fungal_trans"/>
    <property type="match status" value="1"/>
</dbReference>
<dbReference type="InterPro" id="IPR036864">
    <property type="entry name" value="Zn2-C6_fun-type_DNA-bd_sf"/>
</dbReference>
<dbReference type="PANTHER" id="PTHR31668:SF19">
    <property type="entry name" value="ZN(2)-C6 FUNGAL-TYPE DOMAIN-CONTAINING PROTEIN-RELATED"/>
    <property type="match status" value="1"/>
</dbReference>
<evidence type="ECO:0000313" key="5">
    <source>
        <dbReference type="Proteomes" id="UP000243081"/>
    </source>
</evidence>
<dbReference type="GO" id="GO:0003677">
    <property type="term" value="F:DNA binding"/>
    <property type="evidence" value="ECO:0007669"/>
    <property type="project" value="InterPro"/>
</dbReference>
<dbReference type="PROSITE" id="PS50048">
    <property type="entry name" value="ZN2_CY6_FUNGAL_2"/>
    <property type="match status" value="1"/>
</dbReference>
<evidence type="ECO:0000256" key="1">
    <source>
        <dbReference type="ARBA" id="ARBA00022723"/>
    </source>
</evidence>
<reference evidence="4 5" key="1">
    <citation type="submission" date="2016-03" db="EMBL/GenBank/DDBJ databases">
        <title>Fine-scale spatial genetic structure of a fungal parasite of coffee scale insects.</title>
        <authorList>
            <person name="Jackson D."/>
            <person name="Zemenick K.A."/>
            <person name="Malloure B."/>
            <person name="Quandt C.A."/>
            <person name="James T.Y."/>
        </authorList>
    </citation>
    <scope>NUCLEOTIDE SEQUENCE [LARGE SCALE GENOMIC DNA]</scope>
    <source>
        <strain evidence="4 5">UM487</strain>
    </source>
</reference>
<evidence type="ECO:0000313" key="4">
    <source>
        <dbReference type="EMBL" id="OAQ97291.1"/>
    </source>
</evidence>
<dbReference type="EMBL" id="LUKN01003529">
    <property type="protein sequence ID" value="OAQ97291.1"/>
    <property type="molecule type" value="Genomic_DNA"/>
</dbReference>
<evidence type="ECO:0000256" key="2">
    <source>
        <dbReference type="ARBA" id="ARBA00023242"/>
    </source>
</evidence>
<dbReference type="SMART" id="SM00906">
    <property type="entry name" value="Fungal_trans"/>
    <property type="match status" value="1"/>
</dbReference>
<gene>
    <name evidence="4" type="ORF">LLEC1_00061</name>
</gene>
<protein>
    <recommendedName>
        <fullName evidence="3">Zn(2)-C6 fungal-type domain-containing protein</fullName>
    </recommendedName>
</protein>
<proteinExistence type="predicted"/>
<dbReference type="AlphaFoldDB" id="A0A179I5W6"/>
<dbReference type="InterPro" id="IPR001138">
    <property type="entry name" value="Zn2Cys6_DnaBD"/>
</dbReference>
<sequence length="585" mass="64660">MPPNTQPVCDNCRLRKTKCDRAVPCSTCVACDLPCQYRHNLQRRGPKGGKGRRLALIKDNLAKEAAVQIPPDAPRSTQFTSGGVSSHHFLISDVGSSPLSPSPSPLPAPDIGYDVASTLANHVKIFMTYLFPVMPVADEMALMADCAAARSLAPSRFALLLALAAVTRIQLRLDQSEENAAHSEGGILYDDDAFKSSTTGVQFLAAAEDVRQKIDIADTMSEDAILTSFFLFVCYGNLEKYKKAWFYLNQSISMAILLELDNETAESTAGLTDKDIDRRRRIFWLLFISERTYALQRRLPVLLRRTVPKPQIFDSDYPIIMNDFVNHVHLFESLPPELYDWQPKSSDLTAISYLGQRVIQALSAVQPQDSVLESQQFDTLITQHWLRVTMWRLTCGIAAQYCGGPMPLPELSLPYDAGSSIMSSLTTVSTASKNRHGISLEQKLFDIGTSLIEVTPLASPNAMLLGPQDLLGAIVSTLRCIRGRASHLLPRLLEHSDEHIGSTKLGWGMDMQLSMSLSPMRPVPVECEELDSVGAFDALYLPQSEEAPEICDLHCTGMDPGERVTELPSYPEMRTHNSLGEPFGE</sequence>
<dbReference type="GO" id="GO:0008270">
    <property type="term" value="F:zinc ion binding"/>
    <property type="evidence" value="ECO:0007669"/>
    <property type="project" value="InterPro"/>
</dbReference>
<evidence type="ECO:0000259" key="3">
    <source>
        <dbReference type="PROSITE" id="PS50048"/>
    </source>
</evidence>
<dbReference type="PROSITE" id="PS00463">
    <property type="entry name" value="ZN2_CY6_FUNGAL_1"/>
    <property type="match status" value="1"/>
</dbReference>
<keyword evidence="2" id="KW-0539">Nucleus</keyword>
<feature type="domain" description="Zn(2)-C6 fungal-type" evidence="3">
    <location>
        <begin position="8"/>
        <end position="37"/>
    </location>
</feature>
<dbReference type="Pfam" id="PF00172">
    <property type="entry name" value="Zn_clus"/>
    <property type="match status" value="1"/>
</dbReference>
<organism evidence="4 5">
    <name type="scientific">Cordyceps confragosa</name>
    <name type="common">Lecanicillium lecanii</name>
    <dbReference type="NCBI Taxonomy" id="2714763"/>
    <lineage>
        <taxon>Eukaryota</taxon>
        <taxon>Fungi</taxon>
        <taxon>Dikarya</taxon>
        <taxon>Ascomycota</taxon>
        <taxon>Pezizomycotina</taxon>
        <taxon>Sordariomycetes</taxon>
        <taxon>Hypocreomycetidae</taxon>
        <taxon>Hypocreales</taxon>
        <taxon>Cordycipitaceae</taxon>
        <taxon>Akanthomyces</taxon>
    </lineage>
</organism>
<dbReference type="Gene3D" id="4.10.240.10">
    <property type="entry name" value="Zn(2)-C6 fungal-type DNA-binding domain"/>
    <property type="match status" value="1"/>
</dbReference>
<dbReference type="CDD" id="cd00067">
    <property type="entry name" value="GAL4"/>
    <property type="match status" value="1"/>
</dbReference>
<keyword evidence="1" id="KW-0479">Metal-binding</keyword>
<dbReference type="OMA" id="PKQACDN"/>
<dbReference type="InterPro" id="IPR007219">
    <property type="entry name" value="XnlR_reg_dom"/>
</dbReference>
<dbReference type="PANTHER" id="PTHR31668">
    <property type="entry name" value="GLUCOSE TRANSPORT TRANSCRIPTION REGULATOR RGT1-RELATED-RELATED"/>
    <property type="match status" value="1"/>
</dbReference>
<dbReference type="SMART" id="SM00066">
    <property type="entry name" value="GAL4"/>
    <property type="match status" value="1"/>
</dbReference>
<dbReference type="Proteomes" id="UP000243081">
    <property type="component" value="Unassembled WGS sequence"/>
</dbReference>
<dbReference type="OrthoDB" id="4132249at2759"/>
<dbReference type="InterPro" id="IPR050797">
    <property type="entry name" value="Carb_Metab_Trans_Reg"/>
</dbReference>
<accession>A0A179I5W6</accession>
<name>A0A179I5W6_CORDF</name>
<dbReference type="GO" id="GO:0006351">
    <property type="term" value="P:DNA-templated transcription"/>
    <property type="evidence" value="ECO:0007669"/>
    <property type="project" value="InterPro"/>
</dbReference>